<accession>A0A084SHC4</accession>
<reference evidence="2 3" key="1">
    <citation type="submission" date="2014-07" db="EMBL/GenBank/DDBJ databases">
        <title>Draft Genome Sequence of Gephyronic Acid Producer, Cystobacter violaceus Strain Cb vi76.</title>
        <authorList>
            <person name="Stevens D.C."/>
            <person name="Young J."/>
            <person name="Carmichael R."/>
            <person name="Tan J."/>
            <person name="Taylor R.E."/>
        </authorList>
    </citation>
    <scope>NUCLEOTIDE SEQUENCE [LARGE SCALE GENOMIC DNA]</scope>
    <source>
        <strain evidence="2 3">Cb vi76</strain>
    </source>
</reference>
<feature type="transmembrane region" description="Helical" evidence="1">
    <location>
        <begin position="12"/>
        <end position="32"/>
    </location>
</feature>
<dbReference type="AlphaFoldDB" id="A0A084SHC4"/>
<evidence type="ECO:0000256" key="1">
    <source>
        <dbReference type="SAM" id="Phobius"/>
    </source>
</evidence>
<dbReference type="Proteomes" id="UP000028547">
    <property type="component" value="Unassembled WGS sequence"/>
</dbReference>
<dbReference type="EMBL" id="JPMI01000323">
    <property type="protein sequence ID" value="KFA87859.1"/>
    <property type="molecule type" value="Genomic_DNA"/>
</dbReference>
<proteinExistence type="predicted"/>
<keyword evidence="1" id="KW-0812">Transmembrane</keyword>
<feature type="transmembrane region" description="Helical" evidence="1">
    <location>
        <begin position="44"/>
        <end position="64"/>
    </location>
</feature>
<name>A0A084SHC4_9BACT</name>
<comment type="caution">
    <text evidence="2">The sequence shown here is derived from an EMBL/GenBank/DDBJ whole genome shotgun (WGS) entry which is preliminary data.</text>
</comment>
<organism evidence="2 3">
    <name type="scientific">Archangium violaceum Cb vi76</name>
    <dbReference type="NCBI Taxonomy" id="1406225"/>
    <lineage>
        <taxon>Bacteria</taxon>
        <taxon>Pseudomonadati</taxon>
        <taxon>Myxococcota</taxon>
        <taxon>Myxococcia</taxon>
        <taxon>Myxococcales</taxon>
        <taxon>Cystobacterineae</taxon>
        <taxon>Archangiaceae</taxon>
        <taxon>Archangium</taxon>
    </lineage>
</organism>
<keyword evidence="1" id="KW-0472">Membrane</keyword>
<protein>
    <submittedName>
        <fullName evidence="2">Uncharacterized protein</fullName>
    </submittedName>
</protein>
<evidence type="ECO:0000313" key="2">
    <source>
        <dbReference type="EMBL" id="KFA87859.1"/>
    </source>
</evidence>
<sequence length="135" mass="14741">MRKTAVKKPIPLWLIGLGVWIVTLGVVSARWLDLSIRQELSGPINWPGLALIAMGPAGLVMMIVQRIRAEPTPEERAAFWAIFHAEPGTIGAVVVTRKGVPEVIATVRSTEEYLKLAGSGQLPADHRVYLPDDIL</sequence>
<keyword evidence="1" id="KW-1133">Transmembrane helix</keyword>
<evidence type="ECO:0000313" key="3">
    <source>
        <dbReference type="Proteomes" id="UP000028547"/>
    </source>
</evidence>
<gene>
    <name evidence="2" type="ORF">Q664_45205</name>
</gene>